<dbReference type="GO" id="GO:0006352">
    <property type="term" value="P:DNA-templated transcription initiation"/>
    <property type="evidence" value="ECO:0007669"/>
    <property type="project" value="InterPro"/>
</dbReference>
<organism evidence="7 8">
    <name type="scientific">Parapedobacter pyrenivorans</name>
    <dbReference type="NCBI Taxonomy" id="1305674"/>
    <lineage>
        <taxon>Bacteria</taxon>
        <taxon>Pseudomonadati</taxon>
        <taxon>Bacteroidota</taxon>
        <taxon>Sphingobacteriia</taxon>
        <taxon>Sphingobacteriales</taxon>
        <taxon>Sphingobacteriaceae</taxon>
        <taxon>Parapedobacter</taxon>
    </lineage>
</organism>
<evidence type="ECO:0000256" key="3">
    <source>
        <dbReference type="ARBA" id="ARBA00023082"/>
    </source>
</evidence>
<dbReference type="Pfam" id="PF04542">
    <property type="entry name" value="Sigma70_r2"/>
    <property type="match status" value="1"/>
</dbReference>
<dbReference type="GO" id="GO:0016987">
    <property type="term" value="F:sigma factor activity"/>
    <property type="evidence" value="ECO:0007669"/>
    <property type="project" value="UniProtKB-KW"/>
</dbReference>
<evidence type="ECO:0000256" key="2">
    <source>
        <dbReference type="ARBA" id="ARBA00023015"/>
    </source>
</evidence>
<evidence type="ECO:0000256" key="4">
    <source>
        <dbReference type="ARBA" id="ARBA00023163"/>
    </source>
</evidence>
<keyword evidence="8" id="KW-1185">Reference proteome</keyword>
<keyword evidence="2" id="KW-0805">Transcription regulation</keyword>
<keyword evidence="3" id="KW-0731">Sigma factor</keyword>
<dbReference type="SUPFAM" id="SSF88946">
    <property type="entry name" value="Sigma2 domain of RNA polymerase sigma factors"/>
    <property type="match status" value="1"/>
</dbReference>
<comment type="caution">
    <text evidence="7">The sequence shown here is derived from an EMBL/GenBank/DDBJ whole genome shotgun (WGS) entry which is preliminary data.</text>
</comment>
<dbReference type="AlphaFoldDB" id="A0A917HUF0"/>
<dbReference type="EMBL" id="BMER01000002">
    <property type="protein sequence ID" value="GGG90576.1"/>
    <property type="molecule type" value="Genomic_DNA"/>
</dbReference>
<dbReference type="InterPro" id="IPR013324">
    <property type="entry name" value="RNA_pol_sigma_r3/r4-like"/>
</dbReference>
<dbReference type="InterPro" id="IPR007627">
    <property type="entry name" value="RNA_pol_sigma70_r2"/>
</dbReference>
<name>A0A917HUF0_9SPHI</name>
<reference evidence="7" key="2">
    <citation type="submission" date="2020-09" db="EMBL/GenBank/DDBJ databases">
        <authorList>
            <person name="Sun Q."/>
            <person name="Zhou Y."/>
        </authorList>
    </citation>
    <scope>NUCLEOTIDE SEQUENCE</scope>
    <source>
        <strain evidence="7">CGMCC 1.12195</strain>
    </source>
</reference>
<reference evidence="7" key="1">
    <citation type="journal article" date="2014" name="Int. J. Syst. Evol. Microbiol.">
        <title>Complete genome sequence of Corynebacterium casei LMG S-19264T (=DSM 44701T), isolated from a smear-ripened cheese.</title>
        <authorList>
            <consortium name="US DOE Joint Genome Institute (JGI-PGF)"/>
            <person name="Walter F."/>
            <person name="Albersmeier A."/>
            <person name="Kalinowski J."/>
            <person name="Ruckert C."/>
        </authorList>
    </citation>
    <scope>NUCLEOTIDE SEQUENCE</scope>
    <source>
        <strain evidence="7">CGMCC 1.12195</strain>
    </source>
</reference>
<keyword evidence="4" id="KW-0804">Transcription</keyword>
<dbReference type="Gene3D" id="1.10.10.10">
    <property type="entry name" value="Winged helix-like DNA-binding domain superfamily/Winged helix DNA-binding domain"/>
    <property type="match status" value="1"/>
</dbReference>
<evidence type="ECO:0000259" key="6">
    <source>
        <dbReference type="Pfam" id="PF08281"/>
    </source>
</evidence>
<dbReference type="NCBIfam" id="TIGR02937">
    <property type="entry name" value="sigma70-ECF"/>
    <property type="match status" value="1"/>
</dbReference>
<dbReference type="Pfam" id="PF08281">
    <property type="entry name" value="Sigma70_r4_2"/>
    <property type="match status" value="1"/>
</dbReference>
<dbReference type="GO" id="GO:0003677">
    <property type="term" value="F:DNA binding"/>
    <property type="evidence" value="ECO:0007669"/>
    <property type="project" value="InterPro"/>
</dbReference>
<dbReference type="InterPro" id="IPR014284">
    <property type="entry name" value="RNA_pol_sigma-70_dom"/>
</dbReference>
<dbReference type="InterPro" id="IPR013325">
    <property type="entry name" value="RNA_pol_sigma_r2"/>
</dbReference>
<evidence type="ECO:0000313" key="8">
    <source>
        <dbReference type="Proteomes" id="UP000660862"/>
    </source>
</evidence>
<dbReference type="Proteomes" id="UP000660862">
    <property type="component" value="Unassembled WGS sequence"/>
</dbReference>
<feature type="domain" description="RNA polymerase sigma factor 70 region 4 type 2" evidence="6">
    <location>
        <begin position="127"/>
        <end position="175"/>
    </location>
</feature>
<evidence type="ECO:0000259" key="5">
    <source>
        <dbReference type="Pfam" id="PF04542"/>
    </source>
</evidence>
<proteinExistence type="inferred from homology"/>
<evidence type="ECO:0000313" key="7">
    <source>
        <dbReference type="EMBL" id="GGG90576.1"/>
    </source>
</evidence>
<gene>
    <name evidence="7" type="ORF">GCM10007415_26390</name>
</gene>
<feature type="domain" description="RNA polymerase sigma-70 region 2" evidence="5">
    <location>
        <begin position="30"/>
        <end position="96"/>
    </location>
</feature>
<comment type="similarity">
    <text evidence="1">Belongs to the sigma-70 factor family. ECF subfamily.</text>
</comment>
<dbReference type="InterPro" id="IPR013249">
    <property type="entry name" value="RNA_pol_sigma70_r4_t2"/>
</dbReference>
<dbReference type="SUPFAM" id="SSF88659">
    <property type="entry name" value="Sigma3 and sigma4 domains of RNA polymerase sigma factors"/>
    <property type="match status" value="1"/>
</dbReference>
<accession>A0A917HUF0</accession>
<dbReference type="InterPro" id="IPR036388">
    <property type="entry name" value="WH-like_DNA-bd_sf"/>
</dbReference>
<dbReference type="PANTHER" id="PTHR43133">
    <property type="entry name" value="RNA POLYMERASE ECF-TYPE SIGMA FACTO"/>
    <property type="match status" value="1"/>
</dbReference>
<evidence type="ECO:0000256" key="1">
    <source>
        <dbReference type="ARBA" id="ARBA00010641"/>
    </source>
</evidence>
<protein>
    <submittedName>
        <fullName evidence="7">RNA polymerase sigma factor</fullName>
    </submittedName>
</protein>
<dbReference type="InterPro" id="IPR039425">
    <property type="entry name" value="RNA_pol_sigma-70-like"/>
</dbReference>
<sequence>MLLAMDEDKDGEKALLVQLRDGSYEAFETIYHRYKVRLASSMLKLLKSVDLVDDILQDLFIRLWENREKIDPELSIQAYLFRIAQNLAYDTFRKASKDRLLFDRIYGALRLSESNIEERIVADEERRLLEAAIALLPPKRREVFVLCKLESKSYEEVSRLLNISLSTINDHIYKANVFLKQQLTQHALSLILIFLSAVG</sequence>
<dbReference type="PANTHER" id="PTHR43133:SF46">
    <property type="entry name" value="RNA POLYMERASE SIGMA-70 FACTOR ECF SUBFAMILY"/>
    <property type="match status" value="1"/>
</dbReference>
<dbReference type="Gene3D" id="1.10.1740.10">
    <property type="match status" value="1"/>
</dbReference>